<evidence type="ECO:0000313" key="2">
    <source>
        <dbReference type="Proteomes" id="UP001055072"/>
    </source>
</evidence>
<sequence>MDPPKMEECSQGPTKAKGTNTKPLFPPEAGGNPFGGNPNFGLQDIPNTPSSTLPSQSESDQNSSRNGSSSVNPKLEAASLPSTHLSMSLSGLANTPSRPPSRAPRSRIHTPRSLTPANGLSADRPSSSAEGSRGGGNGGGGGGGGGGASLGGDRPLNVADALGYLDAVKIQFSEQPDVYNHFLDIMKDFKSQVIDTPGVIERVSTLFQGNAFLIQGFNTFLPPGYRIEVSSDPRHQNTIMVTTPAGTMTTNALGTNLRLTRDGSSSAVHTPTPQFPPFGGPAPPPILPVGLGPGSRPASPMGHHIPQYLHPTERSLHSNLFSLEVPLPYSPATQGAQAAATVLGGMGGGAGPGGRTTEQSAKEFGHAIQFLNKIKHRYPEGAVYREFLEILQTYQKEQKQLHDSQVFVQVSRLFKDAPELMEEFKDFLPEVLGPPMHAHRDGLIGIMPHPGQPWEHIPDAGPAEKTKPTRRRKRVTEKEPASSQAQALAKGSSSRSAKKAKVGHNKPDAAPSPQFSPYQIQPSPELSHHRHSQQHSSHIHGVHIHTQDVLPPHNAVIYANGAGISSHDELMFFDRTKKALESSGTYEEFLKLLNLFAKDVIDTQTLVKCAEAFLTEGDLLPQFKELLGWDDKRGNVEYGPPGSIRTCAPDPAAALCPDDDDGVSYRKLPLYEIRLACSGRDQLAWSVLNDAWVSHPTWASEDAGFVTHKKNSFEDALHRTEEERHEYQVHIDSLLQTIAVLDPLEARIEEMSAEERTQFRLGPNLGGWSPAVYQKIIKKIYGREAAQEVYRALQECPSVAVPVVLARLKQKSEEWRRLHREWNRTWREVDAKNFYKALDHQGLQWKVFDKRNITAKAFVQELETIQAAQLAEQDKDGVRPFTSLGYQLEYDLSDMDVLHDTLKLIYSFLDHSSSQYSPSERRGIEQFLRSLFPMLFSLSPQEFGVSSVPLRPVIDDEDMDDAEDHPEEEVKSVRSGRRSAAGTQSTGVSAGDLRKRLLKTVQEGQTSRTTATSKNSNSNSAGTASPVEKQSPTAKGGVVAEPSEHTGHAKVHSNTEESWIGVIPLVTQGQGSASGGAGETPVKKRPFFTGTTFYTLLRLLQLLYSRLLRCKKIGAEMAKEKHASLLANPVAVELGLDEPNGPSVVLAQAIEAVGDSAGGREPNVLYLYLLDACEKVFANELDQGTFEEHMRWFFRTQAYHCYTLDKNITAIIKQVQTIQGDYRCQELWHLLQETRKLENVTLYDIIVYRREAERHVGSDDHLYKIDCDRESKVLRIQLIRADDPSADEENTPVGRWREYCASYVSQNPTEWLPPRVTEKLKKPYLKRCVLCVVVHLGSICRMKRPILDSMRTTESLFNPVVPALITRFPVPCGRAAGCCVRSIQCANTLIFRTLIDESSNSTSITTGRLSVRVSLGTYKLFYAADQEDVFIRRTSSERESTLLARALAREEERRRTKWLK</sequence>
<dbReference type="Proteomes" id="UP001055072">
    <property type="component" value="Unassembled WGS sequence"/>
</dbReference>
<accession>A0ACB8UJ01</accession>
<protein>
    <submittedName>
        <fullName evidence="1">Uncharacterized protein</fullName>
    </submittedName>
</protein>
<comment type="caution">
    <text evidence="1">The sequence shown here is derived from an EMBL/GenBank/DDBJ whole genome shotgun (WGS) entry which is preliminary data.</text>
</comment>
<organism evidence="1 2">
    <name type="scientific">Irpex rosettiformis</name>
    <dbReference type="NCBI Taxonomy" id="378272"/>
    <lineage>
        <taxon>Eukaryota</taxon>
        <taxon>Fungi</taxon>
        <taxon>Dikarya</taxon>
        <taxon>Basidiomycota</taxon>
        <taxon>Agaricomycotina</taxon>
        <taxon>Agaricomycetes</taxon>
        <taxon>Polyporales</taxon>
        <taxon>Irpicaceae</taxon>
        <taxon>Irpex</taxon>
    </lineage>
</organism>
<evidence type="ECO:0000313" key="1">
    <source>
        <dbReference type="EMBL" id="KAI0094253.1"/>
    </source>
</evidence>
<reference evidence="1" key="1">
    <citation type="journal article" date="2021" name="Environ. Microbiol.">
        <title>Gene family expansions and transcriptome signatures uncover fungal adaptations to wood decay.</title>
        <authorList>
            <person name="Hage H."/>
            <person name="Miyauchi S."/>
            <person name="Viragh M."/>
            <person name="Drula E."/>
            <person name="Min B."/>
            <person name="Chaduli D."/>
            <person name="Navarro D."/>
            <person name="Favel A."/>
            <person name="Norest M."/>
            <person name="Lesage-Meessen L."/>
            <person name="Balint B."/>
            <person name="Merenyi Z."/>
            <person name="de Eugenio L."/>
            <person name="Morin E."/>
            <person name="Martinez A.T."/>
            <person name="Baldrian P."/>
            <person name="Stursova M."/>
            <person name="Martinez M.J."/>
            <person name="Novotny C."/>
            <person name="Magnuson J.K."/>
            <person name="Spatafora J.W."/>
            <person name="Maurice S."/>
            <person name="Pangilinan J."/>
            <person name="Andreopoulos W."/>
            <person name="LaButti K."/>
            <person name="Hundley H."/>
            <person name="Na H."/>
            <person name="Kuo A."/>
            <person name="Barry K."/>
            <person name="Lipzen A."/>
            <person name="Henrissat B."/>
            <person name="Riley R."/>
            <person name="Ahrendt S."/>
            <person name="Nagy L.G."/>
            <person name="Grigoriev I.V."/>
            <person name="Martin F."/>
            <person name="Rosso M.N."/>
        </authorList>
    </citation>
    <scope>NUCLEOTIDE SEQUENCE</scope>
    <source>
        <strain evidence="1">CBS 384.51</strain>
    </source>
</reference>
<dbReference type="EMBL" id="MU274900">
    <property type="protein sequence ID" value="KAI0094253.1"/>
    <property type="molecule type" value="Genomic_DNA"/>
</dbReference>
<proteinExistence type="predicted"/>
<name>A0ACB8UJ01_9APHY</name>
<keyword evidence="2" id="KW-1185">Reference proteome</keyword>
<gene>
    <name evidence="1" type="ORF">BDY19DRAFT_11089</name>
</gene>